<evidence type="ECO:0000256" key="1">
    <source>
        <dbReference type="ARBA" id="ARBA00004123"/>
    </source>
</evidence>
<dbReference type="GO" id="GO:0010212">
    <property type="term" value="P:response to ionizing radiation"/>
    <property type="evidence" value="ECO:0007669"/>
    <property type="project" value="TreeGrafter"/>
</dbReference>
<keyword evidence="4" id="KW-0234">DNA repair</keyword>
<evidence type="ECO:0000256" key="13">
    <source>
        <dbReference type="SAM" id="MobiDB-lite"/>
    </source>
</evidence>
<evidence type="ECO:0000256" key="11">
    <source>
        <dbReference type="ARBA" id="ARBA00042187"/>
    </source>
</evidence>
<dbReference type="SUPFAM" id="SSF50249">
    <property type="entry name" value="Nucleic acid-binding proteins"/>
    <property type="match status" value="1"/>
</dbReference>
<evidence type="ECO:0000256" key="10">
    <source>
        <dbReference type="ARBA" id="ARBA00042145"/>
    </source>
</evidence>
<keyword evidence="3" id="KW-0238">DNA-binding</keyword>
<feature type="region of interest" description="Disordered" evidence="13">
    <location>
        <begin position="157"/>
        <end position="213"/>
    </location>
</feature>
<proteinExistence type="inferred from homology"/>
<dbReference type="AlphaFoldDB" id="A0A3Q2QD13"/>
<keyword evidence="2" id="KW-0227">DNA damage</keyword>
<keyword evidence="5" id="KW-0539">Nucleus</keyword>
<evidence type="ECO:0000256" key="9">
    <source>
        <dbReference type="ARBA" id="ARBA00042075"/>
    </source>
</evidence>
<evidence type="ECO:0000256" key="7">
    <source>
        <dbReference type="ARBA" id="ARBA00040784"/>
    </source>
</evidence>
<dbReference type="GO" id="GO:0000724">
    <property type="term" value="P:double-strand break repair via homologous recombination"/>
    <property type="evidence" value="ECO:0007669"/>
    <property type="project" value="TreeGrafter"/>
</dbReference>
<evidence type="ECO:0000256" key="6">
    <source>
        <dbReference type="ARBA" id="ARBA00038153"/>
    </source>
</evidence>
<organism evidence="14 15">
    <name type="scientific">Fundulus heteroclitus</name>
    <name type="common">Killifish</name>
    <name type="synonym">Mummichog</name>
    <dbReference type="NCBI Taxonomy" id="8078"/>
    <lineage>
        <taxon>Eukaryota</taxon>
        <taxon>Metazoa</taxon>
        <taxon>Chordata</taxon>
        <taxon>Craniata</taxon>
        <taxon>Vertebrata</taxon>
        <taxon>Euteleostomi</taxon>
        <taxon>Actinopterygii</taxon>
        <taxon>Neopterygii</taxon>
        <taxon>Teleostei</taxon>
        <taxon>Neoteleostei</taxon>
        <taxon>Acanthomorphata</taxon>
        <taxon>Ovalentaria</taxon>
        <taxon>Atherinomorphae</taxon>
        <taxon>Cyprinodontiformes</taxon>
        <taxon>Fundulidae</taxon>
        <taxon>Fundulus</taxon>
    </lineage>
</organism>
<name>A0A3Q2QD13_FUNHE</name>
<evidence type="ECO:0000313" key="15">
    <source>
        <dbReference type="Proteomes" id="UP000265000"/>
    </source>
</evidence>
<dbReference type="GO" id="GO:0070876">
    <property type="term" value="C:SOSS complex"/>
    <property type="evidence" value="ECO:0007669"/>
    <property type="project" value="TreeGrafter"/>
</dbReference>
<dbReference type="PANTHER" id="PTHR13356">
    <property type="entry name" value="OB FOLD NUCLEIC ACID BINDING PROTEIN-RELATED"/>
    <property type="match status" value="1"/>
</dbReference>
<comment type="subcellular location">
    <subcellularLocation>
        <location evidence="1">Nucleus</location>
    </subcellularLocation>
</comment>
<dbReference type="PANTHER" id="PTHR13356:SF5">
    <property type="entry name" value="SOSS COMPLEX SUBUNIT B2"/>
    <property type="match status" value="1"/>
</dbReference>
<dbReference type="GO" id="GO:0044818">
    <property type="term" value="P:mitotic G2/M transition checkpoint"/>
    <property type="evidence" value="ECO:0007669"/>
    <property type="project" value="TreeGrafter"/>
</dbReference>
<dbReference type="CDD" id="cd04491">
    <property type="entry name" value="SoSSB_OBF"/>
    <property type="match status" value="1"/>
</dbReference>
<dbReference type="Gene3D" id="2.40.50.140">
    <property type="entry name" value="Nucleic acid-binding proteins"/>
    <property type="match status" value="1"/>
</dbReference>
<dbReference type="InterPro" id="IPR012340">
    <property type="entry name" value="NA-bd_OB-fold"/>
</dbReference>
<dbReference type="GO" id="GO:0003677">
    <property type="term" value="F:DNA binding"/>
    <property type="evidence" value="ECO:0007669"/>
    <property type="project" value="UniProtKB-KW"/>
</dbReference>
<evidence type="ECO:0000256" key="5">
    <source>
        <dbReference type="ARBA" id="ARBA00023242"/>
    </source>
</evidence>
<evidence type="ECO:0000256" key="2">
    <source>
        <dbReference type="ARBA" id="ARBA00022763"/>
    </source>
</evidence>
<evidence type="ECO:0000256" key="12">
    <source>
        <dbReference type="ARBA" id="ARBA00042566"/>
    </source>
</evidence>
<evidence type="ECO:0000256" key="3">
    <source>
        <dbReference type="ARBA" id="ARBA00023125"/>
    </source>
</evidence>
<reference evidence="14" key="1">
    <citation type="submission" date="2025-08" db="UniProtKB">
        <authorList>
            <consortium name="Ensembl"/>
        </authorList>
    </citation>
    <scope>IDENTIFICATION</scope>
</reference>
<evidence type="ECO:0000256" key="4">
    <source>
        <dbReference type="ARBA" id="ARBA00023204"/>
    </source>
</evidence>
<evidence type="ECO:0000256" key="8">
    <source>
        <dbReference type="ARBA" id="ARBA00041587"/>
    </source>
</evidence>
<dbReference type="Proteomes" id="UP000265000">
    <property type="component" value="Unplaced"/>
</dbReference>
<comment type="similarity">
    <text evidence="6">Belongs to the SOSS-B family. SOSS-B2 subfamily.</text>
</comment>
<dbReference type="GeneTree" id="ENSGT00940000155812"/>
<keyword evidence="15" id="KW-1185">Reference proteome</keyword>
<reference evidence="14" key="2">
    <citation type="submission" date="2025-09" db="UniProtKB">
        <authorList>
            <consortium name="Ensembl"/>
        </authorList>
    </citation>
    <scope>IDENTIFICATION</scope>
</reference>
<dbReference type="Ensembl" id="ENSFHET00000006142.1">
    <property type="protein sequence ID" value="ENSFHEP00000025078.1"/>
    <property type="gene ID" value="ENSFHEG00000007079.1"/>
</dbReference>
<protein>
    <recommendedName>
        <fullName evidence="7">SOSS complex subunit B2</fullName>
    </recommendedName>
    <alternativeName>
        <fullName evidence="8">Nucleic acid-binding protein 1</fullName>
    </alternativeName>
    <alternativeName>
        <fullName evidence="11">Oligonucleotide/oligosaccharide-binding fold-containing protein 2A</fullName>
    </alternativeName>
    <alternativeName>
        <fullName evidence="9">Sensor of single-strand DNA complex subunit B2</fullName>
    </alternativeName>
    <alternativeName>
        <fullName evidence="12">Sensor of ssDNA subunit B2</fullName>
    </alternativeName>
    <alternativeName>
        <fullName evidence="10">Single-stranded DNA-binding protein 2</fullName>
    </alternativeName>
</protein>
<evidence type="ECO:0000313" key="14">
    <source>
        <dbReference type="Ensembl" id="ENSFHEP00000025078.1"/>
    </source>
</evidence>
<accession>A0A3Q2QD13</accession>
<dbReference type="FunFam" id="2.40.50.140:FF:000072">
    <property type="entry name" value="SOSS complex subunit B2"/>
    <property type="match status" value="1"/>
</dbReference>
<dbReference type="InterPro" id="IPR051231">
    <property type="entry name" value="SOSS-B"/>
</dbReference>
<sequence>LTKETTDVKPGSKNLNIVFIVLEIGRVTKTKDGHEVRSCKVADKSGSIAISVWDELGSLIQPGDIIKLTRGYASIWKGCLTLYTGRGGDLQKIGEFCMVYSEVPNFSEPNPELLAQANQQNKSVSRKRCRGSLPSFCTLLLPCWFCSSNGAMPPFGNNPTGGAPRDPTFGAVGRPNGRSTGNGAPPVNAAGPPPTTKSSVTISNGRDPRRAKR</sequence>
<feature type="compositionally biased region" description="Low complexity" evidence="13">
    <location>
        <begin position="181"/>
        <end position="190"/>
    </location>
</feature>
<dbReference type="GO" id="GO:0005694">
    <property type="term" value="C:chromosome"/>
    <property type="evidence" value="ECO:0007669"/>
    <property type="project" value="UniProtKB-ARBA"/>
</dbReference>